<sequence length="2406" mass="259968">MENNLSSNAGPPERSPVHNQTSRIPTNQNGSAGSPRQQQQQQQQQQTQQPRPQTLTPTRESPANGSMAMQTLVITVNKDATGYGMKVSGDKPVFVDSVKPGGAARRAGLMPDDMILKVNGTSVRALTHTHVVELIKAASDVVELTVQRGSNRMQRPSPSTNSIAPMTPVAQRNSITAPQPVDCAKQREMEVHKMNTLQLMLDQVKKSRDTLIATNKPPVEVARVDATIQKLEKELQQMLGEPGTYPAFSPSALSSPPLFPQPQLPNSAQTTSTTPAFLSRFPRSLSSLSLGTKKKSIDSKEISSPSAATLFGSPECLSPTDGGGPFGGLTSSGTPTKSGKKYSASSAADHHHHHHLHGGGGGGGGNHHGLHLNRSGNFGGKQQQQQSADIPPPLPQRNNIPKRADDTVDTMLVGSRRNILVSDLDHQLVLSPAAQETASLHSAGSTGSASSKASGGGSGKSSRGKKKNGSSAAAHSNSVSSSNNNNNNNNNHSSSKGGNANSSVDTTTLLDGNVLATATATTELQAEPPPLPPRQPGMLEVVNQNLILNSDNNAGSSSSNGANSTTAASTPNGNNNHSSGRGSLEMRPPPNSINTLMNYPLITTCTSVRDNMAAAFPLSYRPNIVHQMQQHQQSTAMNQSAAAGAGVNQSISKKHRRIVSSPENIGAKDFGMVAGADHHHHHSGGYRHHKTSSDSWDKRSEITPPGTPPPPYLSTSMTTGSPAGGGGHPQQQHHPHHHHHHGGHHPHHHEHTTAGDLAIANPLSSINNNHHHHHQQQHHGNNGTATHPATGPNNINSINNNNGASHMSASYHAHHHHPSHGQQSTVGAMNAGGPAGGVGGGTAPGSSIVAAQANVAQKPIISMEDDDISDQESFIEENSPFRSLTQLLEADKSVYLAVFLNFVLTNSDPSALLFYMITMLYKEGTVKDMRKWAYEIHSTFLVPGAPLLCANVDEALARDIDDVLQKENDKAEILRMVFWRSRLKAKEMINQQLQQFQTKRTAGLGTMYGPNDQQLQMAKGDKVKEQRIIDETLLPKLQQYLDELERESPKEDPKKSALCSALSTVLMRIFVTRCNPGGPIDKVHHFVSREKSFKSRLMAKNRKQTILGHNLHLQPYYEVTRCNHCQNILWGVSPQGYHCTNCELNIHRACAKDLVECCPGPAIQKNDSKITKLMEKISSRNHHQDKSRRHDDDATADDTTISERGANTSLARQPSDRRQDLSGQLANTSGASDHLNSSSSDAYGYKQSADDDQFRENVKSKSAPVSVNRSESYKERSQKKTRTTRRKTSDPSLTKTADEQNEASSLANNNYSSSSTSSLPLALDSRSASMEAVGGGATTAVSSAGPAGTVSGINPTHSSPGGVGLPSSASTTSGGTGGGLHGGPVGSGGSGGPGGLNVPTAREWIDSDDEGTVEPEADWSSNIAPEILSSIGDLEKKRQEVINEIYQTERNHVRTLRLLEGIFMRPLQESGALPHDLLNLLFPHSLIHLKDLHTAFELKLKQRRSEHGNIVREIGDLLLTMFDGQTGEELKEHAAHFCARQQIALEALKERRKKDEQLQRILTKAESHKACRRLQLKDLLPTALQRLTKYPLLFDNLYNFTVRSTPKNEGEALAIRKSHESAKRILDHVNQAVRTEEDMHKLATIQRKLDKSGLDKEAAVEFKNIDLTVRKLIHDGPLTMKKNPGVQLHGLLFEDIMVLLQKQDDKYLVKYHSSPGLGGSESKYAEGRFNPITKIHLILVRQSAVDKNTFFLINTNVSQMLELTAPSSTECKTWFKHISDAAEAYKSRTKGTHEYGEDSAGGGAGQPPKDSFETVTETQKIEQTSTPIERLERKDTQCRAVSSSAGHHHHHHHPAQPHHPHQQQQQSPASQQAAGQPHHHHHHHQSGGGRSDDSRLPSVPGAPDSSGANETEDNLENEEKEKFKRSSRRHGSREECNGGGRSSDEEEEENGQQDDEDDERYTRGQSGRQGSSNNTRTITQQCSLVAPSEIHVSVSATLTAEPILTPAEQLRRYDQLIQKTLASKQRVVCDMFKVPDEHFQAIADIAAQPEAPKEPTDLVLAAFAYGQTLMEIVSECMRVSESQQVSAVSTAVCDDCSVLAAATGRTKQSNHHHHIPSPTTTKEPLSEPTVPTIGGGPVPSVTAAAATISTATAGTFYNSAPAPIGVVAAQDQNVSITEDEDGYCEIDEVRAAAVLLAENEKARKLTEAAAAAGGGVASGVDTLDDGGDVGRASQSPESHIEINENYDSTQVKSKMMVSPQCPLGPEQCGKNRLLHASNLAPTVPCHLIASYVTGLNSQISQLLHKISEKDMEREHLRRENQHLRELLNAMHQERVLESQETNQDQQQNAPGDEQTTSSSFSAIGPEVAATQPPPSQQQQLQPTSPSSEEPSGTTVDNGSAPTVPTD</sequence>
<feature type="region of interest" description="Disordered" evidence="12">
    <location>
        <begin position="147"/>
        <end position="166"/>
    </location>
</feature>
<feature type="compositionally biased region" description="Basic residues" evidence="12">
    <location>
        <begin position="731"/>
        <end position="750"/>
    </location>
</feature>
<evidence type="ECO:0000256" key="11">
    <source>
        <dbReference type="SAM" id="Coils"/>
    </source>
</evidence>
<organism evidence="13 14">
    <name type="scientific">Anopheles arabiensis</name>
    <name type="common">Mosquito</name>
    <dbReference type="NCBI Taxonomy" id="7173"/>
    <lineage>
        <taxon>Eukaryota</taxon>
        <taxon>Metazoa</taxon>
        <taxon>Ecdysozoa</taxon>
        <taxon>Arthropoda</taxon>
        <taxon>Hexapoda</taxon>
        <taxon>Insecta</taxon>
        <taxon>Pterygota</taxon>
        <taxon>Neoptera</taxon>
        <taxon>Endopterygota</taxon>
        <taxon>Diptera</taxon>
        <taxon>Nematocera</taxon>
        <taxon>Culicoidea</taxon>
        <taxon>Culicidae</taxon>
        <taxon>Anophelinae</taxon>
        <taxon>Anopheles</taxon>
    </lineage>
</organism>
<dbReference type="Proteomes" id="UP000075840">
    <property type="component" value="Unassembled WGS sequence"/>
</dbReference>
<feature type="region of interest" description="Disordered" evidence="12">
    <location>
        <begin position="1337"/>
        <end position="1402"/>
    </location>
</feature>
<dbReference type="GO" id="GO:0005096">
    <property type="term" value="F:GTPase activator activity"/>
    <property type="evidence" value="ECO:0007669"/>
    <property type="project" value="UniProtKB-KW"/>
</dbReference>
<dbReference type="GO" id="GO:0001664">
    <property type="term" value="F:G protein-coupled receptor binding"/>
    <property type="evidence" value="ECO:0007669"/>
    <property type="project" value="TreeGrafter"/>
</dbReference>
<feature type="compositionally biased region" description="Low complexity" evidence="12">
    <location>
        <begin position="439"/>
        <end position="453"/>
    </location>
</feature>
<dbReference type="Pfam" id="PF17838">
    <property type="entry name" value="PH_16"/>
    <property type="match status" value="1"/>
</dbReference>
<dbReference type="EnsemblMetazoa" id="AARA017890-RA">
    <property type="protein sequence ID" value="AARA017890-PA"/>
    <property type="gene ID" value="AARA017890"/>
</dbReference>
<keyword evidence="9 11" id="KW-0175">Coiled coil</keyword>
<evidence type="ECO:0000256" key="3">
    <source>
        <dbReference type="ARBA" id="ARBA00022468"/>
    </source>
</evidence>
<evidence type="ECO:0008006" key="15">
    <source>
        <dbReference type="Google" id="ProtNLM"/>
    </source>
</evidence>
<name>A0A453YJP4_ANOAR</name>
<reference evidence="13" key="1">
    <citation type="submission" date="2022-08" db="UniProtKB">
        <authorList>
            <consortium name="EnsemblMetazoa"/>
        </authorList>
    </citation>
    <scope>IDENTIFICATION</scope>
    <source>
        <strain evidence="13">Dongola</strain>
    </source>
</reference>
<dbReference type="InterPro" id="IPR015212">
    <property type="entry name" value="RGS-like_dom"/>
</dbReference>
<feature type="compositionally biased region" description="Basic residues" evidence="12">
    <location>
        <begin position="1846"/>
        <end position="1861"/>
    </location>
</feature>
<feature type="region of interest" description="Disordered" evidence="12">
    <location>
        <begin position="1178"/>
        <end position="1320"/>
    </location>
</feature>
<keyword evidence="8" id="KW-0862">Zinc</keyword>
<dbReference type="CDD" id="cd13329">
    <property type="entry name" value="PH_RhoGEF"/>
    <property type="match status" value="1"/>
</dbReference>
<dbReference type="Pfam" id="PF00621">
    <property type="entry name" value="RhoGEF"/>
    <property type="match status" value="1"/>
</dbReference>
<dbReference type="SUPFAM" id="SSF50156">
    <property type="entry name" value="PDZ domain-like"/>
    <property type="match status" value="1"/>
</dbReference>
<evidence type="ECO:0000256" key="5">
    <source>
        <dbReference type="ARBA" id="ARBA00022553"/>
    </source>
</evidence>
<dbReference type="SUPFAM" id="SSF48097">
    <property type="entry name" value="Regulator of G-protein signaling, RGS"/>
    <property type="match status" value="1"/>
</dbReference>
<evidence type="ECO:0000256" key="4">
    <source>
        <dbReference type="ARBA" id="ARBA00022490"/>
    </source>
</evidence>
<feature type="compositionally biased region" description="Polar residues" evidence="12">
    <location>
        <begin position="17"/>
        <end position="34"/>
    </location>
</feature>
<keyword evidence="3" id="KW-0343">GTPase activation</keyword>
<feature type="compositionally biased region" description="Basic and acidic residues" evidence="12">
    <location>
        <begin position="1178"/>
        <end position="1193"/>
    </location>
</feature>
<accession>A0A453YJP4</accession>
<evidence type="ECO:0000313" key="13">
    <source>
        <dbReference type="EnsemblMetazoa" id="AARA017890-PA"/>
    </source>
</evidence>
<keyword evidence="6" id="KW-0344">Guanine-nucleotide releasing factor</keyword>
<feature type="compositionally biased region" description="Polar residues" evidence="12">
    <location>
        <begin position="2338"/>
        <end position="2361"/>
    </location>
</feature>
<dbReference type="GO" id="GO:0046872">
    <property type="term" value="F:metal ion binding"/>
    <property type="evidence" value="ECO:0007669"/>
    <property type="project" value="UniProtKB-KW"/>
</dbReference>
<feature type="region of interest" description="Disordered" evidence="12">
    <location>
        <begin position="1789"/>
        <end position="1977"/>
    </location>
</feature>
<feature type="compositionally biased region" description="Low complexity" evidence="12">
    <location>
        <begin position="1862"/>
        <end position="1876"/>
    </location>
</feature>
<dbReference type="SMART" id="SM00233">
    <property type="entry name" value="PH"/>
    <property type="match status" value="1"/>
</dbReference>
<dbReference type="PROSITE" id="PS00479">
    <property type="entry name" value="ZF_DAG_PE_1"/>
    <property type="match status" value="1"/>
</dbReference>
<dbReference type="Gene3D" id="2.30.29.30">
    <property type="entry name" value="Pleckstrin-homology domain (PH domain)/Phosphotyrosine-binding domain (PTB)"/>
    <property type="match status" value="1"/>
</dbReference>
<dbReference type="VEuPathDB" id="VectorBase:AARA017890"/>
<feature type="compositionally biased region" description="Polar residues" evidence="12">
    <location>
        <begin position="1221"/>
        <end position="1241"/>
    </location>
</feature>
<feature type="coiled-coil region" evidence="11">
    <location>
        <begin position="2299"/>
        <end position="2333"/>
    </location>
</feature>
<keyword evidence="5" id="KW-0597">Phosphoprotein</keyword>
<dbReference type="InterPro" id="IPR044926">
    <property type="entry name" value="RGS_subdomain_2"/>
</dbReference>
<feature type="compositionally biased region" description="Low complexity" evidence="12">
    <location>
        <begin position="1338"/>
        <end position="1349"/>
    </location>
</feature>
<dbReference type="InterPro" id="IPR041020">
    <property type="entry name" value="PH_16"/>
</dbReference>
<dbReference type="GO" id="GO:0016020">
    <property type="term" value="C:membrane"/>
    <property type="evidence" value="ECO:0007669"/>
    <property type="project" value="UniProtKB-SubCell"/>
</dbReference>
<feature type="region of interest" description="Disordered" evidence="12">
    <location>
        <begin position="2106"/>
        <end position="2127"/>
    </location>
</feature>
<evidence type="ECO:0000256" key="9">
    <source>
        <dbReference type="ARBA" id="ARBA00023054"/>
    </source>
</evidence>
<keyword evidence="14" id="KW-1185">Reference proteome</keyword>
<feature type="compositionally biased region" description="Low complexity" evidence="12">
    <location>
        <begin position="469"/>
        <end position="503"/>
    </location>
</feature>
<protein>
    <recommendedName>
        <fullName evidence="15">Guanine nucleotide exchange factor</fullName>
    </recommendedName>
</protein>
<dbReference type="SMART" id="SM00109">
    <property type="entry name" value="C1"/>
    <property type="match status" value="1"/>
</dbReference>
<feature type="compositionally biased region" description="Polar residues" evidence="12">
    <location>
        <begin position="374"/>
        <end position="388"/>
    </location>
</feature>
<evidence type="ECO:0000256" key="6">
    <source>
        <dbReference type="ARBA" id="ARBA00022658"/>
    </source>
</evidence>
<dbReference type="InterPro" id="IPR001478">
    <property type="entry name" value="PDZ"/>
</dbReference>
<dbReference type="PROSITE" id="PS50003">
    <property type="entry name" value="PH_DOMAIN"/>
    <property type="match status" value="1"/>
</dbReference>
<dbReference type="PROSITE" id="PS50106">
    <property type="entry name" value="PDZ"/>
    <property type="match status" value="1"/>
</dbReference>
<feature type="compositionally biased region" description="Polar residues" evidence="12">
    <location>
        <begin position="2392"/>
        <end position="2406"/>
    </location>
</feature>
<dbReference type="SMART" id="SM00325">
    <property type="entry name" value="RhoGEF"/>
    <property type="match status" value="1"/>
</dbReference>
<feature type="compositionally biased region" description="Basic and acidic residues" evidence="12">
    <location>
        <begin position="691"/>
        <end position="701"/>
    </location>
</feature>
<dbReference type="InterPro" id="IPR001849">
    <property type="entry name" value="PH_domain"/>
</dbReference>
<dbReference type="InterPro" id="IPR035899">
    <property type="entry name" value="DBL_dom_sf"/>
</dbReference>
<dbReference type="Gene3D" id="2.30.42.10">
    <property type="match status" value="1"/>
</dbReference>
<dbReference type="InterPro" id="IPR002219">
    <property type="entry name" value="PKC_DAG/PE"/>
</dbReference>
<dbReference type="Pfam" id="PF00595">
    <property type="entry name" value="PDZ"/>
    <property type="match status" value="1"/>
</dbReference>
<keyword evidence="10" id="KW-0472">Membrane</keyword>
<dbReference type="InterPro" id="IPR036305">
    <property type="entry name" value="RGS_sf"/>
</dbReference>
<feature type="region of interest" description="Disordered" evidence="12">
    <location>
        <begin position="290"/>
        <end position="405"/>
    </location>
</feature>
<dbReference type="GO" id="GO:0005737">
    <property type="term" value="C:cytoplasm"/>
    <property type="evidence" value="ECO:0007669"/>
    <property type="project" value="UniProtKB-SubCell"/>
</dbReference>
<keyword evidence="7" id="KW-0479">Metal-binding</keyword>
<dbReference type="SUPFAM" id="SSF57889">
    <property type="entry name" value="Cysteine-rich domain"/>
    <property type="match status" value="1"/>
</dbReference>
<evidence type="ECO:0000256" key="2">
    <source>
        <dbReference type="ARBA" id="ARBA00004496"/>
    </source>
</evidence>
<dbReference type="VEuPathDB" id="VectorBase:AARA21_004907"/>
<feature type="region of interest" description="Disordered" evidence="12">
    <location>
        <begin position="439"/>
        <end position="506"/>
    </location>
</feature>
<dbReference type="InterPro" id="IPR046349">
    <property type="entry name" value="C1-like_sf"/>
</dbReference>
<dbReference type="GO" id="GO:0007186">
    <property type="term" value="P:G protein-coupled receptor signaling pathway"/>
    <property type="evidence" value="ECO:0007669"/>
    <property type="project" value="TreeGrafter"/>
</dbReference>
<evidence type="ECO:0000256" key="7">
    <source>
        <dbReference type="ARBA" id="ARBA00022723"/>
    </source>
</evidence>
<feature type="region of interest" description="Disordered" evidence="12">
    <location>
        <begin position="549"/>
        <end position="591"/>
    </location>
</feature>
<feature type="compositionally biased region" description="Polar residues" evidence="12">
    <location>
        <begin position="1813"/>
        <end position="1827"/>
    </location>
</feature>
<dbReference type="Pfam" id="PF00130">
    <property type="entry name" value="C1_1"/>
    <property type="match status" value="1"/>
</dbReference>
<dbReference type="SUPFAM" id="SSF48065">
    <property type="entry name" value="DBL homology domain (DH-domain)"/>
    <property type="match status" value="1"/>
</dbReference>
<feature type="compositionally biased region" description="Low complexity" evidence="12">
    <location>
        <begin position="1302"/>
        <end position="1320"/>
    </location>
</feature>
<feature type="region of interest" description="Disordered" evidence="12">
    <location>
        <begin position="1"/>
        <end position="66"/>
    </location>
</feature>
<feature type="compositionally biased region" description="Basic and acidic residues" evidence="12">
    <location>
        <begin position="1248"/>
        <end position="1259"/>
    </location>
</feature>
<feature type="compositionally biased region" description="Gly residues" evidence="12">
    <location>
        <begin position="833"/>
        <end position="843"/>
    </location>
</feature>
<dbReference type="SUPFAM" id="SSF50729">
    <property type="entry name" value="PH domain-like"/>
    <property type="match status" value="1"/>
</dbReference>
<dbReference type="GO" id="GO:0005085">
    <property type="term" value="F:guanyl-nucleotide exchange factor activity"/>
    <property type="evidence" value="ECO:0007669"/>
    <property type="project" value="UniProtKB-KW"/>
</dbReference>
<feature type="compositionally biased region" description="Acidic residues" evidence="12">
    <location>
        <begin position="1944"/>
        <end position="1959"/>
    </location>
</feature>
<feature type="compositionally biased region" description="Gly residues" evidence="12">
    <location>
        <begin position="358"/>
        <end position="367"/>
    </location>
</feature>
<feature type="compositionally biased region" description="Low complexity" evidence="12">
    <location>
        <begin position="35"/>
        <end position="59"/>
    </location>
</feature>
<feature type="compositionally biased region" description="Low complexity" evidence="12">
    <location>
        <begin position="2376"/>
        <end position="2391"/>
    </location>
</feature>
<dbReference type="PROSITE" id="PS50010">
    <property type="entry name" value="DH_2"/>
    <property type="match status" value="1"/>
</dbReference>
<evidence type="ECO:0000256" key="10">
    <source>
        <dbReference type="ARBA" id="ARBA00023136"/>
    </source>
</evidence>
<evidence type="ECO:0000256" key="8">
    <source>
        <dbReference type="ARBA" id="ARBA00022833"/>
    </source>
</evidence>
<dbReference type="EMBL" id="APCN01003502">
    <property type="status" value="NOT_ANNOTATED_CDS"/>
    <property type="molecule type" value="Genomic_DNA"/>
</dbReference>
<keyword evidence="4" id="KW-0963">Cytoplasm</keyword>
<feature type="region of interest" description="Disordered" evidence="12">
    <location>
        <begin position="675"/>
        <end position="843"/>
    </location>
</feature>
<feature type="compositionally biased region" description="Gly residues" evidence="12">
    <location>
        <begin position="1374"/>
        <end position="1395"/>
    </location>
</feature>
<dbReference type="InterPro" id="IPR036034">
    <property type="entry name" value="PDZ_sf"/>
</dbReference>
<feature type="compositionally biased region" description="Polar residues" evidence="12">
    <location>
        <begin position="1963"/>
        <end position="1977"/>
    </location>
</feature>
<evidence type="ECO:0000256" key="1">
    <source>
        <dbReference type="ARBA" id="ARBA00004370"/>
    </source>
</evidence>
<dbReference type="PANTHER" id="PTHR45872:SF2">
    <property type="entry name" value="RHO GUANINE NUCLEOTIDE EXCHANGE FACTOR 2, ISOFORM D"/>
    <property type="match status" value="1"/>
</dbReference>
<evidence type="ECO:0000313" key="14">
    <source>
        <dbReference type="Proteomes" id="UP000075840"/>
    </source>
</evidence>
<dbReference type="SMART" id="SM00228">
    <property type="entry name" value="PDZ"/>
    <property type="match status" value="1"/>
</dbReference>
<feature type="compositionally biased region" description="Low complexity" evidence="12">
    <location>
        <begin position="549"/>
        <end position="583"/>
    </location>
</feature>
<evidence type="ECO:0000256" key="12">
    <source>
        <dbReference type="SAM" id="MobiDB-lite"/>
    </source>
</evidence>
<dbReference type="Gene3D" id="3.30.60.20">
    <property type="match status" value="1"/>
</dbReference>
<dbReference type="InterPro" id="IPR011993">
    <property type="entry name" value="PH-like_dom_sf"/>
</dbReference>
<dbReference type="PROSITE" id="PS50081">
    <property type="entry name" value="ZF_DAG_PE_2"/>
    <property type="match status" value="1"/>
</dbReference>
<feature type="region of interest" description="Disordered" evidence="12">
    <location>
        <begin position="2336"/>
        <end position="2406"/>
    </location>
</feature>
<dbReference type="PANTHER" id="PTHR45872">
    <property type="entry name" value="RHO GUANINE NUCLEOTIDE EXCHANGE FACTOR 2, ISOFORM D"/>
    <property type="match status" value="1"/>
</dbReference>
<feature type="compositionally biased region" description="Basic residues" evidence="12">
    <location>
        <begin position="678"/>
        <end position="690"/>
    </location>
</feature>
<dbReference type="CDD" id="cd00160">
    <property type="entry name" value="RhoGEF"/>
    <property type="match status" value="1"/>
</dbReference>
<dbReference type="Pfam" id="PF09128">
    <property type="entry name" value="RGS-like"/>
    <property type="match status" value="1"/>
</dbReference>
<comment type="subcellular location">
    <subcellularLocation>
        <location evidence="2">Cytoplasm</location>
    </subcellularLocation>
    <subcellularLocation>
        <location evidence="1">Membrane</location>
    </subcellularLocation>
</comment>
<proteinExistence type="predicted"/>
<dbReference type="InterPro" id="IPR000219">
    <property type="entry name" value="DH_dom"/>
</dbReference>
<dbReference type="Gene3D" id="1.10.167.10">
    <property type="entry name" value="Regulator of G-protein Signalling 4, domain 2"/>
    <property type="match status" value="1"/>
</dbReference>
<dbReference type="Gene3D" id="1.20.900.10">
    <property type="entry name" value="Dbl homology (DH) domain"/>
    <property type="match status" value="1"/>
</dbReference>
<feature type="compositionally biased region" description="Low complexity" evidence="12">
    <location>
        <begin position="793"/>
        <end position="811"/>
    </location>
</feature>